<protein>
    <recommendedName>
        <fullName evidence="2">EF-hand domain-containing protein</fullName>
    </recommendedName>
</protein>
<dbReference type="STRING" id="1333662.LPB303_09340"/>
<gene>
    <name evidence="3" type="ORF">LPB303_09340</name>
</gene>
<evidence type="ECO:0000259" key="2">
    <source>
        <dbReference type="PROSITE" id="PS50222"/>
    </source>
</evidence>
<dbReference type="PROSITE" id="PS00018">
    <property type="entry name" value="EF_HAND_1"/>
    <property type="match status" value="1"/>
</dbReference>
<dbReference type="InterPro" id="IPR011992">
    <property type="entry name" value="EF-hand-dom_pair"/>
</dbReference>
<dbReference type="EMBL" id="LVWE01000032">
    <property type="protein sequence ID" value="OAD45128.1"/>
    <property type="molecule type" value="Genomic_DNA"/>
</dbReference>
<keyword evidence="1" id="KW-0732">Signal</keyword>
<dbReference type="OrthoDB" id="1145220at2"/>
<proteinExistence type="predicted"/>
<comment type="caution">
    <text evidence="3">The sequence shown here is derived from an EMBL/GenBank/DDBJ whole genome shotgun (WGS) entry which is preliminary data.</text>
</comment>
<dbReference type="Gene3D" id="1.10.238.10">
    <property type="entry name" value="EF-hand"/>
    <property type="match status" value="1"/>
</dbReference>
<dbReference type="AlphaFoldDB" id="A0A176TB42"/>
<organism evidence="3 4">
    <name type="scientific">Polaribacter atrinae</name>
    <dbReference type="NCBI Taxonomy" id="1333662"/>
    <lineage>
        <taxon>Bacteria</taxon>
        <taxon>Pseudomonadati</taxon>
        <taxon>Bacteroidota</taxon>
        <taxon>Flavobacteriia</taxon>
        <taxon>Flavobacteriales</taxon>
        <taxon>Flavobacteriaceae</taxon>
    </lineage>
</organism>
<dbReference type="PROSITE" id="PS50222">
    <property type="entry name" value="EF_HAND_2"/>
    <property type="match status" value="1"/>
</dbReference>
<dbReference type="Proteomes" id="UP000076923">
    <property type="component" value="Unassembled WGS sequence"/>
</dbReference>
<feature type="signal peptide" evidence="1">
    <location>
        <begin position="1"/>
        <end position="24"/>
    </location>
</feature>
<reference evidence="3 4" key="1">
    <citation type="submission" date="2016-02" db="EMBL/GenBank/DDBJ databases">
        <title>Draft genome sequence of Polaribacter atrinae KACC17473.</title>
        <authorList>
            <person name="Shin S.-K."/>
            <person name="Yi H."/>
        </authorList>
    </citation>
    <scope>NUCLEOTIDE SEQUENCE [LARGE SCALE GENOMIC DNA]</scope>
    <source>
        <strain evidence="3 4">KACC 17473</strain>
    </source>
</reference>
<dbReference type="InterPro" id="IPR002048">
    <property type="entry name" value="EF_hand_dom"/>
</dbReference>
<sequence>MKNSVNKVIGTFSLVLLISTATFAQQGNSDEKPKGPPTFKQLLKEFDANEDGKISQKEVKGPLAEDFKKIDIDEDGFISEKELKNAPKPERRDRPRN</sequence>
<feature type="chain" id="PRO_5008049747" description="EF-hand domain-containing protein" evidence="1">
    <location>
        <begin position="25"/>
        <end position="97"/>
    </location>
</feature>
<feature type="domain" description="EF-hand" evidence="2">
    <location>
        <begin position="58"/>
        <end position="93"/>
    </location>
</feature>
<evidence type="ECO:0000256" key="1">
    <source>
        <dbReference type="SAM" id="SignalP"/>
    </source>
</evidence>
<dbReference type="RefSeq" id="WP_068449758.1">
    <property type="nucleotide sequence ID" value="NZ_CP150660.1"/>
</dbReference>
<dbReference type="InterPro" id="IPR018247">
    <property type="entry name" value="EF_Hand_1_Ca_BS"/>
</dbReference>
<dbReference type="SUPFAM" id="SSF47473">
    <property type="entry name" value="EF-hand"/>
    <property type="match status" value="1"/>
</dbReference>
<keyword evidence="4" id="KW-1185">Reference proteome</keyword>
<evidence type="ECO:0000313" key="4">
    <source>
        <dbReference type="Proteomes" id="UP000076923"/>
    </source>
</evidence>
<dbReference type="GO" id="GO:0005509">
    <property type="term" value="F:calcium ion binding"/>
    <property type="evidence" value="ECO:0007669"/>
    <property type="project" value="InterPro"/>
</dbReference>
<dbReference type="Pfam" id="PF13202">
    <property type="entry name" value="EF-hand_5"/>
    <property type="match status" value="2"/>
</dbReference>
<name>A0A176TB42_9FLAO</name>
<accession>A0A176TB42</accession>
<evidence type="ECO:0000313" key="3">
    <source>
        <dbReference type="EMBL" id="OAD45128.1"/>
    </source>
</evidence>